<dbReference type="PANTHER" id="PTHR38011:SF11">
    <property type="entry name" value="2,5-DIAMINO-6-RIBOSYLAMINO-4(3H)-PYRIMIDINONE 5'-PHOSPHATE REDUCTASE"/>
    <property type="match status" value="1"/>
</dbReference>
<evidence type="ECO:0000313" key="2">
    <source>
        <dbReference type="EMBL" id="MBE9254116.1"/>
    </source>
</evidence>
<comment type="caution">
    <text evidence="2">The sequence shown here is derived from an EMBL/GenBank/DDBJ whole genome shotgun (WGS) entry which is preliminary data.</text>
</comment>
<reference evidence="2 3" key="1">
    <citation type="submission" date="2020-10" db="EMBL/GenBank/DDBJ databases">
        <authorList>
            <person name="Castelo-Branco R."/>
            <person name="Eusebio N."/>
            <person name="Adriana R."/>
            <person name="Vieira A."/>
            <person name="Brugerolle De Fraissinette N."/>
            <person name="Rezende De Castro R."/>
            <person name="Schneider M.P."/>
            <person name="Vasconcelos V."/>
            <person name="Leao P.N."/>
        </authorList>
    </citation>
    <scope>NUCLEOTIDE SEQUENCE [LARGE SCALE GENOMIC DNA]</scope>
    <source>
        <strain evidence="2 3">LEGE 00031</strain>
    </source>
</reference>
<evidence type="ECO:0000259" key="1">
    <source>
        <dbReference type="Pfam" id="PF01872"/>
    </source>
</evidence>
<evidence type="ECO:0000313" key="3">
    <source>
        <dbReference type="Proteomes" id="UP000658720"/>
    </source>
</evidence>
<accession>A0ABR9VRY2</accession>
<dbReference type="RefSeq" id="WP_194019791.1">
    <property type="nucleotide sequence ID" value="NZ_JADEVV010000024.1"/>
</dbReference>
<proteinExistence type="predicted"/>
<name>A0ABR9VRY2_9SYNC</name>
<organism evidence="2 3">
    <name type="scientific">Synechocystis salina LEGE 00031</name>
    <dbReference type="NCBI Taxonomy" id="1828736"/>
    <lineage>
        <taxon>Bacteria</taxon>
        <taxon>Bacillati</taxon>
        <taxon>Cyanobacteriota</taxon>
        <taxon>Cyanophyceae</taxon>
        <taxon>Synechococcales</taxon>
        <taxon>Merismopediaceae</taxon>
        <taxon>Synechocystis</taxon>
    </lineage>
</organism>
<gene>
    <name evidence="2" type="ORF">IQ217_09745</name>
</gene>
<dbReference type="InterPro" id="IPR050765">
    <property type="entry name" value="Riboflavin_Biosynth_HTPR"/>
</dbReference>
<dbReference type="Pfam" id="PF01872">
    <property type="entry name" value="RibD_C"/>
    <property type="match status" value="1"/>
</dbReference>
<dbReference type="SUPFAM" id="SSF53597">
    <property type="entry name" value="Dihydrofolate reductase-like"/>
    <property type="match status" value="1"/>
</dbReference>
<dbReference type="Gene3D" id="3.40.430.10">
    <property type="entry name" value="Dihydrofolate Reductase, subunit A"/>
    <property type="match status" value="1"/>
</dbReference>
<sequence length="183" mass="19953">MIPKVSVFIATSLDGYIARSNGDIDWLDAANAKVPKGEDCGYGALMRSVDVLVMGRNSYEKVRSFSFWPYGDVPVVVMSSKPITFSDELPKTLQQSSESPRELCERLSGEGVAHIYVDGGNTIQRFLAARLVHELTITVIPVILGEGIPLFGPTGSDVLLTFVGAKAYEFGFVQLKYTVQNNA</sequence>
<dbReference type="PANTHER" id="PTHR38011">
    <property type="entry name" value="DIHYDROFOLATE REDUCTASE FAMILY PROTEIN (AFU_ORTHOLOGUE AFUA_8G06820)"/>
    <property type="match status" value="1"/>
</dbReference>
<protein>
    <submittedName>
        <fullName evidence="2">Dihydrofolate reductase</fullName>
    </submittedName>
</protein>
<feature type="domain" description="Bacterial bifunctional deaminase-reductase C-terminal" evidence="1">
    <location>
        <begin position="3"/>
        <end position="169"/>
    </location>
</feature>
<dbReference type="InterPro" id="IPR002734">
    <property type="entry name" value="RibDG_C"/>
</dbReference>
<dbReference type="EMBL" id="JADEVV010000024">
    <property type="protein sequence ID" value="MBE9254116.1"/>
    <property type="molecule type" value="Genomic_DNA"/>
</dbReference>
<dbReference type="InterPro" id="IPR024072">
    <property type="entry name" value="DHFR-like_dom_sf"/>
</dbReference>
<dbReference type="Proteomes" id="UP000658720">
    <property type="component" value="Unassembled WGS sequence"/>
</dbReference>
<keyword evidence="3" id="KW-1185">Reference proteome</keyword>